<dbReference type="AlphaFoldDB" id="A0A0F9CVK1"/>
<comment type="caution">
    <text evidence="1">The sequence shown here is derived from an EMBL/GenBank/DDBJ whole genome shotgun (WGS) entry which is preliminary data.</text>
</comment>
<proteinExistence type="predicted"/>
<name>A0A0F9CVK1_9ZZZZ</name>
<reference evidence="1" key="1">
    <citation type="journal article" date="2015" name="Nature">
        <title>Complex archaea that bridge the gap between prokaryotes and eukaryotes.</title>
        <authorList>
            <person name="Spang A."/>
            <person name="Saw J.H."/>
            <person name="Jorgensen S.L."/>
            <person name="Zaremba-Niedzwiedzka K."/>
            <person name="Martijn J."/>
            <person name="Lind A.E."/>
            <person name="van Eijk R."/>
            <person name="Schleper C."/>
            <person name="Guy L."/>
            <person name="Ettema T.J."/>
        </authorList>
    </citation>
    <scope>NUCLEOTIDE SEQUENCE</scope>
</reference>
<protein>
    <submittedName>
        <fullName evidence="1">Uncharacterized protein</fullName>
    </submittedName>
</protein>
<gene>
    <name evidence="1" type="ORF">LCGC14_2276870</name>
</gene>
<evidence type="ECO:0000313" key="1">
    <source>
        <dbReference type="EMBL" id="KKL53294.1"/>
    </source>
</evidence>
<dbReference type="EMBL" id="LAZR01031598">
    <property type="protein sequence ID" value="KKL53294.1"/>
    <property type="molecule type" value="Genomic_DNA"/>
</dbReference>
<sequence>MNQFQNELIKNAIKKLGNDIHLIFLALTLTNKNTAITDIRKGYYKEDHLLNDLNLYLTQKIPKLNSKIGLYSKTF</sequence>
<accession>A0A0F9CVK1</accession>
<organism evidence="1">
    <name type="scientific">marine sediment metagenome</name>
    <dbReference type="NCBI Taxonomy" id="412755"/>
    <lineage>
        <taxon>unclassified sequences</taxon>
        <taxon>metagenomes</taxon>
        <taxon>ecological metagenomes</taxon>
    </lineage>
</organism>